<feature type="transmembrane region" description="Helical" evidence="1">
    <location>
        <begin position="57"/>
        <end position="79"/>
    </location>
</feature>
<feature type="transmembrane region" description="Helical" evidence="1">
    <location>
        <begin position="30"/>
        <end position="51"/>
    </location>
</feature>
<proteinExistence type="predicted"/>
<reference evidence="2 3" key="1">
    <citation type="journal article" date="2013" name="Antonie Van Leeuwenhoek">
        <title>Actinoplanes hulinensis sp. nov., a novel actinomycete isolated from soybean root (Glycine max (L.) Merr).</title>
        <authorList>
            <person name="Shen Y."/>
            <person name="Liu C."/>
            <person name="Wang X."/>
            <person name="Zhao J."/>
            <person name="Jia F."/>
            <person name="Zhang Y."/>
            <person name="Wang L."/>
            <person name="Yang D."/>
            <person name="Xiang W."/>
        </authorList>
    </citation>
    <scope>NUCLEOTIDE SEQUENCE [LARGE SCALE GENOMIC DNA]</scope>
    <source>
        <strain evidence="2 3">NEAU-M9</strain>
    </source>
</reference>
<evidence type="ECO:0000313" key="3">
    <source>
        <dbReference type="Proteomes" id="UP001519863"/>
    </source>
</evidence>
<keyword evidence="1" id="KW-0472">Membrane</keyword>
<evidence type="ECO:0000256" key="1">
    <source>
        <dbReference type="SAM" id="Phobius"/>
    </source>
</evidence>
<protein>
    <recommendedName>
        <fullName evidence="4">PH domain-containing protein</fullName>
    </recommendedName>
</protein>
<accession>A0ABS7B5Q1</accession>
<organism evidence="2 3">
    <name type="scientific">Actinoplanes hulinensis</name>
    <dbReference type="NCBI Taxonomy" id="1144547"/>
    <lineage>
        <taxon>Bacteria</taxon>
        <taxon>Bacillati</taxon>
        <taxon>Actinomycetota</taxon>
        <taxon>Actinomycetes</taxon>
        <taxon>Micromonosporales</taxon>
        <taxon>Micromonosporaceae</taxon>
        <taxon>Actinoplanes</taxon>
    </lineage>
</organism>
<name>A0ABS7B5Q1_9ACTN</name>
<dbReference type="RefSeq" id="WP_220145769.1">
    <property type="nucleotide sequence ID" value="NZ_JAHXZI010000011.1"/>
</dbReference>
<keyword evidence="3" id="KW-1185">Reference proteome</keyword>
<keyword evidence="1" id="KW-1133">Transmembrane helix</keyword>
<gene>
    <name evidence="2" type="ORF">KZ829_21745</name>
</gene>
<evidence type="ECO:0008006" key="4">
    <source>
        <dbReference type="Google" id="ProtNLM"/>
    </source>
</evidence>
<keyword evidence="1" id="KW-0812">Transmembrane</keyword>
<comment type="caution">
    <text evidence="2">The sequence shown here is derived from an EMBL/GenBank/DDBJ whole genome shotgun (WGS) entry which is preliminary data.</text>
</comment>
<sequence length="189" mass="20957">MPAEKNPPAGPARVDTCVLPLNRRRRMRRALFLLGAALTVPVLIVLVVLVMTGTGQLVYLLAPGFLAVLTVPFGIAWIARPSRLPKADPVLDRTGIRLSADGRLLRRDVVLPWDRVKTLTITFRTLTVDPAAWSDLGGDDEVERGRWAKRERKSKGRRALQYGLAKGLPSRERLRDVVDDLSGGRVDLH</sequence>
<evidence type="ECO:0000313" key="2">
    <source>
        <dbReference type="EMBL" id="MBW6436367.1"/>
    </source>
</evidence>
<dbReference type="EMBL" id="JAHXZI010000011">
    <property type="protein sequence ID" value="MBW6436367.1"/>
    <property type="molecule type" value="Genomic_DNA"/>
</dbReference>
<dbReference type="Proteomes" id="UP001519863">
    <property type="component" value="Unassembled WGS sequence"/>
</dbReference>